<keyword evidence="3" id="KW-1185">Reference proteome</keyword>
<evidence type="ECO:0000313" key="3">
    <source>
        <dbReference type="Proteomes" id="UP000477680"/>
    </source>
</evidence>
<evidence type="ECO:0000256" key="1">
    <source>
        <dbReference type="SAM" id="SignalP"/>
    </source>
</evidence>
<dbReference type="NCBIfam" id="NF033920">
    <property type="entry name" value="C39_PA2778_fam"/>
    <property type="match status" value="1"/>
</dbReference>
<dbReference type="InterPro" id="IPR039563">
    <property type="entry name" value="Peptidase_C39_single_dom"/>
</dbReference>
<reference evidence="2 3" key="1">
    <citation type="submission" date="2020-02" db="EMBL/GenBank/DDBJ databases">
        <title>Genome sequencing for Kineobactrum sp. M2.</title>
        <authorList>
            <person name="Park S.-J."/>
        </authorList>
    </citation>
    <scope>NUCLEOTIDE SEQUENCE [LARGE SCALE GENOMIC DNA]</scope>
    <source>
        <strain evidence="2 3">M2</strain>
    </source>
</reference>
<dbReference type="KEGG" id="kim:G3T16_07180"/>
<dbReference type="Proteomes" id="UP000477680">
    <property type="component" value="Chromosome"/>
</dbReference>
<feature type="chain" id="PRO_5025561321" evidence="1">
    <location>
        <begin position="36"/>
        <end position="330"/>
    </location>
</feature>
<feature type="signal peptide" evidence="1">
    <location>
        <begin position="1"/>
        <end position="35"/>
    </location>
</feature>
<dbReference type="Gene3D" id="3.90.70.10">
    <property type="entry name" value="Cysteine proteinases"/>
    <property type="match status" value="1"/>
</dbReference>
<organism evidence="2 3">
    <name type="scientific">Kineobactrum salinum</name>
    <dbReference type="NCBI Taxonomy" id="2708301"/>
    <lineage>
        <taxon>Bacteria</taxon>
        <taxon>Pseudomonadati</taxon>
        <taxon>Pseudomonadota</taxon>
        <taxon>Gammaproteobacteria</taxon>
        <taxon>Cellvibrionales</taxon>
        <taxon>Halieaceae</taxon>
        <taxon>Kineobactrum</taxon>
    </lineage>
</organism>
<dbReference type="EMBL" id="CP048711">
    <property type="protein sequence ID" value="QIB65216.1"/>
    <property type="molecule type" value="Genomic_DNA"/>
</dbReference>
<dbReference type="Pfam" id="PF14559">
    <property type="entry name" value="TPR_19"/>
    <property type="match status" value="1"/>
</dbReference>
<proteinExistence type="predicted"/>
<evidence type="ECO:0000313" key="2">
    <source>
        <dbReference type="EMBL" id="QIB65216.1"/>
    </source>
</evidence>
<dbReference type="CDD" id="cd02549">
    <property type="entry name" value="Peptidase_C39A"/>
    <property type="match status" value="1"/>
</dbReference>
<dbReference type="InterPro" id="IPR011990">
    <property type="entry name" value="TPR-like_helical_dom_sf"/>
</dbReference>
<dbReference type="RefSeq" id="WP_163494456.1">
    <property type="nucleotide sequence ID" value="NZ_CP048711.1"/>
</dbReference>
<protein>
    <submittedName>
        <fullName evidence="2">PA2778 family cysteine peptidase</fullName>
    </submittedName>
</protein>
<sequence>MALPTSSPSCRLLPVLLLALLAGCASRLPPPPELAATELTAVPFFPQQQYQCGPAALATVLAWSGVDTSADELTPQVYLPDREGSLQLELIAASRRAQRLPFLLEGGAPALFAELGAGHPVLVLQNFGLRSLPQWHYAVVVGYDPEQREVLLRSGTEQRRRESWRRFMTSWAQADYWGLVVLPPGKLPAAMTADAVATSVAGNETRMAPAVTLAAWEAALRHWPEQPAVLFGAANARYTAGQTRPAASLYRRLLQQQPGHLAARNNFADLLLNSDCPQQAEQVLGPALERLGTGASPTATTAAVRTTAAEIDAHPRRAGSEAEVCGSLLP</sequence>
<keyword evidence="1" id="KW-0732">Signal</keyword>
<gene>
    <name evidence="2" type="ORF">G3T16_07180</name>
</gene>
<dbReference type="SUPFAM" id="SSF48452">
    <property type="entry name" value="TPR-like"/>
    <property type="match status" value="1"/>
</dbReference>
<dbReference type="AlphaFoldDB" id="A0A6C0TZM4"/>
<dbReference type="Gene3D" id="1.25.40.10">
    <property type="entry name" value="Tetratricopeptide repeat domain"/>
    <property type="match status" value="1"/>
</dbReference>
<accession>A0A6C0TZM4</accession>
<name>A0A6C0TZM4_9GAMM</name>